<evidence type="ECO:0000256" key="1">
    <source>
        <dbReference type="ARBA" id="ARBA00022737"/>
    </source>
</evidence>
<evidence type="ECO:0000256" key="2">
    <source>
        <dbReference type="SAM" id="MobiDB-lite"/>
    </source>
</evidence>
<dbReference type="Proteomes" id="UP001172101">
    <property type="component" value="Unassembled WGS sequence"/>
</dbReference>
<evidence type="ECO:0000313" key="4">
    <source>
        <dbReference type="EMBL" id="KAK0710149.1"/>
    </source>
</evidence>
<dbReference type="AlphaFoldDB" id="A0AA40DNF3"/>
<sequence>MQRSRPPWHLTLRVDGGLASGVAAGGGEDGLSVPEEVPEAGSDEPVAGVDAVGRGVSKRPKVPLSILKDFILDGLAYKSMRDREEEVTEAHGKTFECIFGAGGDSTDTGKQHSGGHAFRTWLEADGLGPLFWISGKPGSGKSTLTRFLSDTARRRSASTLGPRAAPSRSVSRRGPEMSLKRRSSTTRSRA</sequence>
<organism evidence="4 5">
    <name type="scientific">Lasiosphaeria miniovina</name>
    <dbReference type="NCBI Taxonomy" id="1954250"/>
    <lineage>
        <taxon>Eukaryota</taxon>
        <taxon>Fungi</taxon>
        <taxon>Dikarya</taxon>
        <taxon>Ascomycota</taxon>
        <taxon>Pezizomycotina</taxon>
        <taxon>Sordariomycetes</taxon>
        <taxon>Sordariomycetidae</taxon>
        <taxon>Sordariales</taxon>
        <taxon>Lasiosphaeriaceae</taxon>
        <taxon>Lasiosphaeria</taxon>
    </lineage>
</organism>
<feature type="compositionally biased region" description="Basic residues" evidence="2">
    <location>
        <begin position="180"/>
        <end position="190"/>
    </location>
</feature>
<name>A0AA40DNF3_9PEZI</name>
<evidence type="ECO:0000259" key="3">
    <source>
        <dbReference type="Pfam" id="PF24883"/>
    </source>
</evidence>
<dbReference type="EMBL" id="JAUIRO010000006">
    <property type="protein sequence ID" value="KAK0710149.1"/>
    <property type="molecule type" value="Genomic_DNA"/>
</dbReference>
<reference evidence="4" key="1">
    <citation type="submission" date="2023-06" db="EMBL/GenBank/DDBJ databases">
        <title>Genome-scale phylogeny and comparative genomics of the fungal order Sordariales.</title>
        <authorList>
            <consortium name="Lawrence Berkeley National Laboratory"/>
            <person name="Hensen N."/>
            <person name="Bonometti L."/>
            <person name="Westerberg I."/>
            <person name="Brannstrom I.O."/>
            <person name="Guillou S."/>
            <person name="Cros-Aarteil S."/>
            <person name="Calhoun S."/>
            <person name="Haridas S."/>
            <person name="Kuo A."/>
            <person name="Mondo S."/>
            <person name="Pangilinan J."/>
            <person name="Riley R."/>
            <person name="LaButti K."/>
            <person name="Andreopoulos B."/>
            <person name="Lipzen A."/>
            <person name="Chen C."/>
            <person name="Yanf M."/>
            <person name="Daum C."/>
            <person name="Ng V."/>
            <person name="Clum A."/>
            <person name="Steindorff A."/>
            <person name="Ohm R."/>
            <person name="Martin F."/>
            <person name="Silar P."/>
            <person name="Natvig D."/>
            <person name="Lalanne C."/>
            <person name="Gautier V."/>
            <person name="Ament-velasquez S.L."/>
            <person name="Kruys A."/>
            <person name="Hutchinson M.I."/>
            <person name="Powell A.J."/>
            <person name="Barry K."/>
            <person name="Miller A.N."/>
            <person name="Grigoriev I.V."/>
            <person name="Debuchy R."/>
            <person name="Gladieux P."/>
            <person name="Thoren M.H."/>
            <person name="Johannesson H."/>
        </authorList>
    </citation>
    <scope>NUCLEOTIDE SEQUENCE</scope>
    <source>
        <strain evidence="4">SMH2392-1A</strain>
    </source>
</reference>
<dbReference type="Pfam" id="PF24883">
    <property type="entry name" value="NPHP3_N"/>
    <property type="match status" value="1"/>
</dbReference>
<accession>A0AA40DNF3</accession>
<keyword evidence="5" id="KW-1185">Reference proteome</keyword>
<feature type="region of interest" description="Disordered" evidence="2">
    <location>
        <begin position="138"/>
        <end position="190"/>
    </location>
</feature>
<keyword evidence="1" id="KW-0677">Repeat</keyword>
<feature type="region of interest" description="Disordered" evidence="2">
    <location>
        <begin position="20"/>
        <end position="54"/>
    </location>
</feature>
<proteinExistence type="predicted"/>
<dbReference type="InterPro" id="IPR056884">
    <property type="entry name" value="NPHP3-like_N"/>
</dbReference>
<evidence type="ECO:0000313" key="5">
    <source>
        <dbReference type="Proteomes" id="UP001172101"/>
    </source>
</evidence>
<gene>
    <name evidence="4" type="ORF">B0T26DRAFT_724207</name>
</gene>
<dbReference type="GeneID" id="85325935"/>
<protein>
    <recommendedName>
        <fullName evidence="3">Nephrocystin 3-like N-terminal domain-containing protein</fullName>
    </recommendedName>
</protein>
<feature type="domain" description="Nephrocystin 3-like N-terminal" evidence="3">
    <location>
        <begin position="109"/>
        <end position="157"/>
    </location>
</feature>
<comment type="caution">
    <text evidence="4">The sequence shown here is derived from an EMBL/GenBank/DDBJ whole genome shotgun (WGS) entry which is preliminary data.</text>
</comment>
<dbReference type="RefSeq" id="XP_060293453.1">
    <property type="nucleotide sequence ID" value="XM_060442665.1"/>
</dbReference>